<gene>
    <name evidence="2" type="ORF">FEK35_16175</name>
</gene>
<dbReference type="RefSeq" id="WP_138456852.1">
    <property type="nucleotide sequence ID" value="NZ_VBUU01000015.1"/>
</dbReference>
<dbReference type="EMBL" id="VBUU01000015">
    <property type="protein sequence ID" value="TLG09047.1"/>
    <property type="molecule type" value="Genomic_DNA"/>
</dbReference>
<evidence type="ECO:0000313" key="3">
    <source>
        <dbReference type="Proteomes" id="UP000308349"/>
    </source>
</evidence>
<organism evidence="2 3">
    <name type="scientific">Nocardia cyriacigeorgica</name>
    <dbReference type="NCBI Taxonomy" id="135487"/>
    <lineage>
        <taxon>Bacteria</taxon>
        <taxon>Bacillati</taxon>
        <taxon>Actinomycetota</taxon>
        <taxon>Actinomycetes</taxon>
        <taxon>Mycobacteriales</taxon>
        <taxon>Nocardiaceae</taxon>
        <taxon>Nocardia</taxon>
    </lineage>
</organism>
<reference evidence="2 3" key="1">
    <citation type="submission" date="2019-05" db="EMBL/GenBank/DDBJ databases">
        <title>Genomes sequences of two Nocardia cyriacigeorgica environmental isolates, type strains Nocardia asteroides ATCC 19247 and Nocardia cyriacigeorgica DSM 44484.</title>
        <authorList>
            <person name="Vautrin F."/>
            <person name="Bergeron E."/>
            <person name="Dubost A."/>
            <person name="Abrouk D."/>
            <person name="Rodriguez Nava V."/>
            <person name="Pujic P."/>
        </authorList>
    </citation>
    <scope>NUCLEOTIDE SEQUENCE [LARGE SCALE GENOMIC DNA]</scope>
    <source>
        <strain evidence="2 3">EML 1456</strain>
    </source>
</reference>
<evidence type="ECO:0000313" key="2">
    <source>
        <dbReference type="EMBL" id="TLG09047.1"/>
    </source>
</evidence>
<proteinExistence type="predicted"/>
<protein>
    <submittedName>
        <fullName evidence="2">Uncharacterized protein</fullName>
    </submittedName>
</protein>
<feature type="region of interest" description="Disordered" evidence="1">
    <location>
        <begin position="43"/>
        <end position="97"/>
    </location>
</feature>
<sequence length="97" mass="10130">MTAFAAVSVFAAARTDDPEAIAAVVAATDGLCTALLLDDPRRRRLRPPHSASGIGTVSVDSGRYHASSHAWEPRRAAAPGTVSKPPITVRRPAEQTG</sequence>
<name>A0A5R8PDC4_9NOCA</name>
<accession>A0A5R8PDC4</accession>
<comment type="caution">
    <text evidence="2">The sequence shown here is derived from an EMBL/GenBank/DDBJ whole genome shotgun (WGS) entry which is preliminary data.</text>
</comment>
<dbReference type="AlphaFoldDB" id="A0A5R8PDC4"/>
<dbReference type="Proteomes" id="UP000308349">
    <property type="component" value="Unassembled WGS sequence"/>
</dbReference>
<evidence type="ECO:0000256" key="1">
    <source>
        <dbReference type="SAM" id="MobiDB-lite"/>
    </source>
</evidence>